<evidence type="ECO:0000313" key="6">
    <source>
        <dbReference type="Proteomes" id="UP001501433"/>
    </source>
</evidence>
<dbReference type="Gene3D" id="3.40.50.11260">
    <property type="match status" value="1"/>
</dbReference>
<evidence type="ECO:0000313" key="5">
    <source>
        <dbReference type="EMBL" id="GAA4815619.1"/>
    </source>
</evidence>
<comment type="caution">
    <text evidence="5">The sequence shown here is derived from an EMBL/GenBank/DDBJ whole genome shotgun (WGS) entry which is preliminary data.</text>
</comment>
<dbReference type="PANTHER" id="PTHR11528">
    <property type="entry name" value="HEAT SHOCK PROTEIN 90 FAMILY MEMBER"/>
    <property type="match status" value="1"/>
</dbReference>
<dbReference type="PRINTS" id="PR00775">
    <property type="entry name" value="HEATSHOCK90"/>
</dbReference>
<dbReference type="CDD" id="cd16927">
    <property type="entry name" value="HATPase_Hsp90-like"/>
    <property type="match status" value="1"/>
</dbReference>
<dbReference type="InterPro" id="IPR020568">
    <property type="entry name" value="Ribosomal_Su5_D2-typ_SF"/>
</dbReference>
<gene>
    <name evidence="5" type="primary">htpG</name>
    <name evidence="5" type="ORF">GCM10023330_24700</name>
</gene>
<organism evidence="5 6">
    <name type="scientific">Litoribaculum gwangyangense</name>
    <dbReference type="NCBI Taxonomy" id="1130722"/>
    <lineage>
        <taxon>Bacteria</taxon>
        <taxon>Pseudomonadati</taxon>
        <taxon>Bacteroidota</taxon>
        <taxon>Flavobacteriia</taxon>
        <taxon>Flavobacteriales</taxon>
        <taxon>Flavobacteriaceae</taxon>
        <taxon>Litoribaculum</taxon>
    </lineage>
</organism>
<dbReference type="PROSITE" id="PS00298">
    <property type="entry name" value="HSP90"/>
    <property type="match status" value="1"/>
</dbReference>
<reference evidence="6" key="1">
    <citation type="journal article" date="2019" name="Int. J. Syst. Evol. Microbiol.">
        <title>The Global Catalogue of Microorganisms (GCM) 10K type strain sequencing project: providing services to taxonomists for standard genome sequencing and annotation.</title>
        <authorList>
            <consortium name="The Broad Institute Genomics Platform"/>
            <consortium name="The Broad Institute Genome Sequencing Center for Infectious Disease"/>
            <person name="Wu L."/>
            <person name="Ma J."/>
        </authorList>
    </citation>
    <scope>NUCLEOTIDE SEQUENCE [LARGE SCALE GENOMIC DNA]</scope>
    <source>
        <strain evidence="6">JCM 18325</strain>
    </source>
</reference>
<dbReference type="Gene3D" id="3.30.565.10">
    <property type="entry name" value="Histidine kinase-like ATPase, C-terminal domain"/>
    <property type="match status" value="1"/>
</dbReference>
<comment type="similarity">
    <text evidence="1">Belongs to the heat shock protein 90 family.</text>
</comment>
<dbReference type="Gene3D" id="1.20.120.790">
    <property type="entry name" value="Heat shock protein 90, C-terminal domain"/>
    <property type="match status" value="1"/>
</dbReference>
<accession>A0ABP9CTC8</accession>
<dbReference type="SUPFAM" id="SSF54211">
    <property type="entry name" value="Ribosomal protein S5 domain 2-like"/>
    <property type="match status" value="1"/>
</dbReference>
<dbReference type="InterPro" id="IPR019805">
    <property type="entry name" value="Heat_shock_protein_90_CS"/>
</dbReference>
<dbReference type="InterPro" id="IPR036890">
    <property type="entry name" value="HATPase_C_sf"/>
</dbReference>
<dbReference type="SUPFAM" id="SSF55874">
    <property type="entry name" value="ATPase domain of HSP90 chaperone/DNA topoisomerase II/histidine kinase"/>
    <property type="match status" value="1"/>
</dbReference>
<keyword evidence="6" id="KW-1185">Reference proteome</keyword>
<evidence type="ECO:0000256" key="2">
    <source>
        <dbReference type="ARBA" id="ARBA00022741"/>
    </source>
</evidence>
<keyword evidence="2" id="KW-0547">Nucleotide-binding</keyword>
<dbReference type="Pfam" id="PF13589">
    <property type="entry name" value="HATPase_c_3"/>
    <property type="match status" value="1"/>
</dbReference>
<evidence type="ECO:0000256" key="3">
    <source>
        <dbReference type="ARBA" id="ARBA00022840"/>
    </source>
</evidence>
<dbReference type="InterPro" id="IPR037196">
    <property type="entry name" value="HSP90_C"/>
</dbReference>
<keyword evidence="4" id="KW-0143">Chaperone</keyword>
<dbReference type="Proteomes" id="UP001501433">
    <property type="component" value="Unassembled WGS sequence"/>
</dbReference>
<dbReference type="Pfam" id="PF00183">
    <property type="entry name" value="HSP90"/>
    <property type="match status" value="1"/>
</dbReference>
<sequence>MTKGNINVSVENIFPLIKKFLYSDHEIFLRELISNATDATLKLKHLTNVGEAKVEYGNPKIEVKVDKKGKKIHITDQGLGMTADEVEKYINQIAFSGAEEFLDKYKDSAKDSGIIGHFGLGFYSAFMVAEKVEIITKSYKDEPAAHWICDGSPEFTIEPHDKTERGTEIILHIAEDSTEFLEESRIRTLLLKYNKFMPIPIKFGTKEINDPDFTPKTTKDKDGKETTEPHKKITVDNIINNPNPAWTKQPTDLKDEDYKDFYRELYPMQFEEPLFNIHLNVDYPFNLTGILYFPKMTNDLNLQKDRIQLYQNQVFVTDNVEGIVPEFLTMLRGVIDSPDIPLNVSRSYLQADGAVKKISSYITRKVADKLKSLFNNNREDFEKKWNDIKIVIEYGMLSEEKFFEKAEAFALYPTVDNTYFTYEELYNKIKANQTDKDDKLVILYASDKEAQHSYIEAAKAKGYEVLLLDSPIVSHLIQKLETTKEKVSFARVDGDHIDNLIKKDETTISKLDEDQKKALDELLKEVIPSEKFMVQLEAMDSNASPFIITQPEFMRRMKEMQATGGGGMFGMGSMPEMYNLVVNTNSELVSEILNTKTKKKQERLINQSLDLARLSQGLLKGEELTNFIKRSYEMIK</sequence>
<keyword evidence="3" id="KW-0067">ATP-binding</keyword>
<evidence type="ECO:0000256" key="4">
    <source>
        <dbReference type="ARBA" id="ARBA00023186"/>
    </source>
</evidence>
<dbReference type="InterPro" id="IPR020575">
    <property type="entry name" value="Hsp90_N"/>
</dbReference>
<dbReference type="EMBL" id="BAABJW010000004">
    <property type="protein sequence ID" value="GAA4815619.1"/>
    <property type="molecule type" value="Genomic_DNA"/>
</dbReference>
<protein>
    <submittedName>
        <fullName evidence="5">Molecular chaperone HtpG</fullName>
    </submittedName>
</protein>
<dbReference type="SUPFAM" id="SSF110942">
    <property type="entry name" value="HSP90 C-terminal domain"/>
    <property type="match status" value="1"/>
</dbReference>
<dbReference type="Gene3D" id="3.30.230.80">
    <property type="match status" value="1"/>
</dbReference>
<name>A0ABP9CTC8_9FLAO</name>
<dbReference type="NCBIfam" id="NF003555">
    <property type="entry name" value="PRK05218.1"/>
    <property type="match status" value="1"/>
</dbReference>
<dbReference type="PIRSF" id="PIRSF002583">
    <property type="entry name" value="Hsp90"/>
    <property type="match status" value="1"/>
</dbReference>
<dbReference type="InterPro" id="IPR001404">
    <property type="entry name" value="Hsp90_fam"/>
</dbReference>
<proteinExistence type="inferred from homology"/>
<evidence type="ECO:0000256" key="1">
    <source>
        <dbReference type="ARBA" id="ARBA00008239"/>
    </source>
</evidence>
<dbReference type="RefSeq" id="WP_345277300.1">
    <property type="nucleotide sequence ID" value="NZ_BAABJW010000004.1"/>
</dbReference>